<evidence type="ECO:0000256" key="3">
    <source>
        <dbReference type="SAM" id="Phobius"/>
    </source>
</evidence>
<protein>
    <submittedName>
        <fullName evidence="4">Uncharacterized protein</fullName>
    </submittedName>
</protein>
<evidence type="ECO:0000313" key="4">
    <source>
        <dbReference type="EMBL" id="KAF9337585.1"/>
    </source>
</evidence>
<feature type="compositionally biased region" description="Low complexity" evidence="2">
    <location>
        <begin position="475"/>
        <end position="503"/>
    </location>
</feature>
<keyword evidence="5" id="KW-1185">Reference proteome</keyword>
<evidence type="ECO:0000256" key="2">
    <source>
        <dbReference type="SAM" id="MobiDB-lite"/>
    </source>
</evidence>
<dbReference type="Proteomes" id="UP000696485">
    <property type="component" value="Unassembled WGS sequence"/>
</dbReference>
<comment type="caution">
    <text evidence="4">The sequence shown here is derived from an EMBL/GenBank/DDBJ whole genome shotgun (WGS) entry which is preliminary data.</text>
</comment>
<gene>
    <name evidence="4" type="ORF">BG006_003980</name>
</gene>
<dbReference type="AlphaFoldDB" id="A0A9P5VQY0"/>
<accession>A0A9P5VQY0</accession>
<feature type="transmembrane region" description="Helical" evidence="3">
    <location>
        <begin position="781"/>
        <end position="799"/>
    </location>
</feature>
<dbReference type="EMBL" id="JAAAUY010000022">
    <property type="protein sequence ID" value="KAF9337585.1"/>
    <property type="molecule type" value="Genomic_DNA"/>
</dbReference>
<keyword evidence="1" id="KW-0175">Coiled coil</keyword>
<dbReference type="PANTHER" id="PTHR47372">
    <property type="entry name" value="DAUER UP-REGULATED-RELATED"/>
    <property type="match status" value="1"/>
</dbReference>
<name>A0A9P5VQY0_9FUNG</name>
<reference evidence="4" key="1">
    <citation type="journal article" date="2020" name="Fungal Divers.">
        <title>Resolving the Mortierellaceae phylogeny through synthesis of multi-gene phylogenetics and phylogenomics.</title>
        <authorList>
            <person name="Vandepol N."/>
            <person name="Liber J."/>
            <person name="Desiro A."/>
            <person name="Na H."/>
            <person name="Kennedy M."/>
            <person name="Barry K."/>
            <person name="Grigoriev I.V."/>
            <person name="Miller A.N."/>
            <person name="O'Donnell K."/>
            <person name="Stajich J.E."/>
            <person name="Bonito G."/>
        </authorList>
    </citation>
    <scope>NUCLEOTIDE SEQUENCE</scope>
    <source>
        <strain evidence="4">NVP1</strain>
    </source>
</reference>
<keyword evidence="3" id="KW-1133">Transmembrane helix</keyword>
<dbReference type="PANTHER" id="PTHR47372:SF11">
    <property type="entry name" value="RE19971P"/>
    <property type="match status" value="1"/>
</dbReference>
<keyword evidence="3" id="KW-0472">Membrane</keyword>
<feature type="region of interest" description="Disordered" evidence="2">
    <location>
        <begin position="62"/>
        <end position="91"/>
    </location>
</feature>
<feature type="coiled-coil region" evidence="1">
    <location>
        <begin position="139"/>
        <end position="166"/>
    </location>
</feature>
<keyword evidence="3" id="KW-0812">Transmembrane</keyword>
<organism evidence="4 5">
    <name type="scientific">Podila minutissima</name>
    <dbReference type="NCBI Taxonomy" id="64525"/>
    <lineage>
        <taxon>Eukaryota</taxon>
        <taxon>Fungi</taxon>
        <taxon>Fungi incertae sedis</taxon>
        <taxon>Mucoromycota</taxon>
        <taxon>Mortierellomycotina</taxon>
        <taxon>Mortierellomycetes</taxon>
        <taxon>Mortierellales</taxon>
        <taxon>Mortierellaceae</taxon>
        <taxon>Podila</taxon>
    </lineage>
</organism>
<evidence type="ECO:0000313" key="5">
    <source>
        <dbReference type="Proteomes" id="UP000696485"/>
    </source>
</evidence>
<feature type="transmembrane region" description="Helical" evidence="3">
    <location>
        <begin position="629"/>
        <end position="646"/>
    </location>
</feature>
<evidence type="ECO:0000256" key="1">
    <source>
        <dbReference type="SAM" id="Coils"/>
    </source>
</evidence>
<feature type="compositionally biased region" description="Basic residues" evidence="2">
    <location>
        <begin position="684"/>
        <end position="694"/>
    </location>
</feature>
<feature type="region of interest" description="Disordered" evidence="2">
    <location>
        <begin position="673"/>
        <end position="697"/>
    </location>
</feature>
<feature type="region of interest" description="Disordered" evidence="2">
    <location>
        <begin position="475"/>
        <end position="504"/>
    </location>
</feature>
<sequence length="800" mass="89088">MASETISTHTVGNDATTTIVTRTTTIVSEHEEIHAEPVENEPHLVGVVKGVRKTLRDFWFPSNIHDHTDDNDEDEKEDHTEPHQDPSLLPGSSVMRRAYDYWKTLTRDATETAKDRVLEAKKARDEAAIEARWAILGYKREAREALEKAEAKYREALAAAEMAHNEAHEKAKSKWFQAVDKTEEEVGKFTDHIDDVTHKKWDRFKAAVDSLAFNPPKYGCSPSSQYWFSRQNPAADSGWDCREIWDHPSRSDHGHHNLKNLPKKHLSLDKVHDTFVQLYSQAVQKAKSAPSATSFEASVKPVKDYYVNVLSRISRNEQDAINEFDQVVDKIKARLNEAKYYEEQTDAWLTAQWNTVADNAGDTKKQYEKAFRNSLKSIQNARTETYNSLLSNLQRSVNMARNNINEAIKATKDQADRSRVHHAVQEASDSFTHVVHDAEVKIKAAPKDTYQRAIDTFNKDTALLKDKLQHAAEVASKSASSAAHKASKSGSSVSHKAAKSGASIVDHATRSAKSVALEASKSASSLSHHASKSASSAVNQITEDAKTLVDDAAKKVQDAKNSANSKYQSATDHVRHEYDHATASVTSMWSEATPLAPLHRAQESCRLWLSNAHDTWFDNTSEKLNVSSVYGALLMVYLLVAGYRVWTHRNLNRMRDPKVKPFGVVESEDQLEKELSNGSNGNHGKGKIAKHKARPSKEEDLETKHNALFHVARQFLTTSVVILALLAYLERSGLNPLVLHSLFVGLATAQILQAGWLNEALCRVGVIDGVHTTGREVGNNVAYIVFGFAAAVCTIQLLAQ</sequence>
<proteinExistence type="predicted"/>